<dbReference type="AlphaFoldDB" id="A0A8X7SUK8"/>
<evidence type="ECO:0000313" key="1">
    <source>
        <dbReference type="EMBL" id="KAE8242928.1"/>
    </source>
</evidence>
<keyword evidence="2" id="KW-1185">Reference proteome</keyword>
<protein>
    <submittedName>
        <fullName evidence="1">Uncharacterized protein</fullName>
    </submittedName>
</protein>
<organism evidence="1 2">
    <name type="scientific">Tilletia controversa</name>
    <name type="common">dwarf bunt fungus</name>
    <dbReference type="NCBI Taxonomy" id="13291"/>
    <lineage>
        <taxon>Eukaryota</taxon>
        <taxon>Fungi</taxon>
        <taxon>Dikarya</taxon>
        <taxon>Basidiomycota</taxon>
        <taxon>Ustilaginomycotina</taxon>
        <taxon>Exobasidiomycetes</taxon>
        <taxon>Tilletiales</taxon>
        <taxon>Tilletiaceae</taxon>
        <taxon>Tilletia</taxon>
    </lineage>
</organism>
<gene>
    <name evidence="1" type="ORF">A4X06_0g6671</name>
</gene>
<reference evidence="1" key="1">
    <citation type="submission" date="2016-04" db="EMBL/GenBank/DDBJ databases">
        <authorList>
            <person name="Nguyen H.D."/>
            <person name="Samba Siva P."/>
            <person name="Cullis J."/>
            <person name="Levesque C.A."/>
            <person name="Hambleton S."/>
        </authorList>
    </citation>
    <scope>NUCLEOTIDE SEQUENCE</scope>
    <source>
        <strain evidence="1">DAOMC 236426</strain>
    </source>
</reference>
<proteinExistence type="predicted"/>
<name>A0A8X7SUK8_9BASI</name>
<comment type="caution">
    <text evidence="1">The sequence shown here is derived from an EMBL/GenBank/DDBJ whole genome shotgun (WGS) entry which is preliminary data.</text>
</comment>
<dbReference type="EMBL" id="LWDE02001002">
    <property type="protein sequence ID" value="KAE8242928.1"/>
    <property type="molecule type" value="Genomic_DNA"/>
</dbReference>
<reference evidence="1" key="2">
    <citation type="journal article" date="2019" name="IMA Fungus">
        <title>Genome sequencing and comparison of five Tilletia species to identify candidate genes for the detection of regulated species infecting wheat.</title>
        <authorList>
            <person name="Nguyen H.D.T."/>
            <person name="Sultana T."/>
            <person name="Kesanakurti P."/>
            <person name="Hambleton S."/>
        </authorList>
    </citation>
    <scope>NUCLEOTIDE SEQUENCE</scope>
    <source>
        <strain evidence="1">DAOMC 236426</strain>
    </source>
</reference>
<evidence type="ECO:0000313" key="2">
    <source>
        <dbReference type="Proteomes" id="UP000077684"/>
    </source>
</evidence>
<accession>A0A8X7SUK8</accession>
<dbReference type="Proteomes" id="UP000077684">
    <property type="component" value="Unassembled WGS sequence"/>
</dbReference>
<sequence>MLLMLPMMRRPKTRSKRGRYAIFKTAIFIAHNTVDSIESIVPPNANIFAALTDHTQPSARLGRHPLVLHAELDVTIYCDGQRPWSLPSSSVCQPTAPLERFTNTPVPVRPLCGTGRCELHHR</sequence>